<gene>
    <name evidence="7" type="ORF">EPICR_20007</name>
</gene>
<protein>
    <submittedName>
        <fullName evidence="7">Cytochrome c oxidase subunit 4</fullName>
    </submittedName>
</protein>
<dbReference type="EMBL" id="CAACVI010000012">
    <property type="protein sequence ID" value="VEN73547.1"/>
    <property type="molecule type" value="Genomic_DNA"/>
</dbReference>
<keyword evidence="5 6" id="KW-0472">Membrane</keyword>
<dbReference type="GO" id="GO:0005886">
    <property type="term" value="C:plasma membrane"/>
    <property type="evidence" value="ECO:0007669"/>
    <property type="project" value="UniProtKB-SubCell"/>
</dbReference>
<evidence type="ECO:0000256" key="2">
    <source>
        <dbReference type="ARBA" id="ARBA00022475"/>
    </source>
</evidence>
<dbReference type="NCBIfam" id="TIGR02229">
    <property type="entry name" value="caa3_sub_IV"/>
    <property type="match status" value="1"/>
</dbReference>
<keyword evidence="4 6" id="KW-1133">Transmembrane helix</keyword>
<accession>A0A484HJY6</accession>
<dbReference type="AlphaFoldDB" id="A0A484HJY6"/>
<name>A0A484HJY6_9BACT</name>
<feature type="transmembrane region" description="Helical" evidence="6">
    <location>
        <begin position="40"/>
        <end position="58"/>
    </location>
</feature>
<reference evidence="7" key="1">
    <citation type="submission" date="2019-01" db="EMBL/GenBank/DDBJ databases">
        <authorList>
            <consortium name="Genoscope - CEA"/>
            <person name="William W."/>
        </authorList>
    </citation>
    <scope>NUCLEOTIDE SEQUENCE</scope>
    <source>
        <strain evidence="7">CR-1</strain>
    </source>
</reference>
<evidence type="ECO:0000313" key="7">
    <source>
        <dbReference type="EMBL" id="VEN73547.1"/>
    </source>
</evidence>
<organism evidence="7">
    <name type="scientific">uncultured Desulfobacteraceae bacterium</name>
    <dbReference type="NCBI Taxonomy" id="218296"/>
    <lineage>
        <taxon>Bacteria</taxon>
        <taxon>Pseudomonadati</taxon>
        <taxon>Thermodesulfobacteriota</taxon>
        <taxon>Desulfobacteria</taxon>
        <taxon>Desulfobacterales</taxon>
        <taxon>Desulfobacteraceae</taxon>
        <taxon>environmental samples</taxon>
    </lineage>
</organism>
<evidence type="ECO:0000256" key="6">
    <source>
        <dbReference type="SAM" id="Phobius"/>
    </source>
</evidence>
<evidence type="ECO:0000256" key="3">
    <source>
        <dbReference type="ARBA" id="ARBA00022692"/>
    </source>
</evidence>
<keyword evidence="3 6" id="KW-0812">Transmembrane</keyword>
<evidence type="ECO:0000256" key="1">
    <source>
        <dbReference type="ARBA" id="ARBA00004651"/>
    </source>
</evidence>
<evidence type="ECO:0000256" key="5">
    <source>
        <dbReference type="ARBA" id="ARBA00023136"/>
    </source>
</evidence>
<sequence>MEETDKTMTYPKLLGVLAALLGLTAVTVLASRIDLGNLNVVLALSIASAKAAFVTLFFMHLKYESRFLKLAFIMTLVFLSIMIGFIFWDVAFR</sequence>
<keyword evidence="2" id="KW-1003">Cell membrane</keyword>
<dbReference type="InterPro" id="IPR011743">
    <property type="entry name" value="Caa3_sub_IV"/>
</dbReference>
<comment type="subcellular location">
    <subcellularLocation>
        <location evidence="1">Cell membrane</location>
        <topology evidence="1">Multi-pass membrane protein</topology>
    </subcellularLocation>
</comment>
<dbReference type="Pfam" id="PF03626">
    <property type="entry name" value="COX4_pro"/>
    <property type="match status" value="1"/>
</dbReference>
<proteinExistence type="predicted"/>
<evidence type="ECO:0000256" key="4">
    <source>
        <dbReference type="ARBA" id="ARBA00022989"/>
    </source>
</evidence>
<dbReference type="InterPro" id="IPR005171">
    <property type="entry name" value="Cyt_c_oxidase_su4_prok"/>
</dbReference>
<feature type="transmembrane region" description="Helical" evidence="6">
    <location>
        <begin position="70"/>
        <end position="88"/>
    </location>
</feature>